<dbReference type="EMBL" id="QGKW02001660">
    <property type="protein sequence ID" value="KAF2581062.1"/>
    <property type="molecule type" value="Genomic_DNA"/>
</dbReference>
<reference evidence="1" key="1">
    <citation type="submission" date="2019-12" db="EMBL/GenBank/DDBJ databases">
        <title>Genome sequencing and annotation of Brassica cretica.</title>
        <authorList>
            <person name="Studholme D.J."/>
            <person name="Sarris P.F."/>
        </authorList>
    </citation>
    <scope>NUCLEOTIDE SEQUENCE</scope>
    <source>
        <strain evidence="1">PFS-001/15</strain>
        <tissue evidence="1">Leaf</tissue>
    </source>
</reference>
<evidence type="ECO:0000313" key="2">
    <source>
        <dbReference type="Proteomes" id="UP000712281"/>
    </source>
</evidence>
<comment type="caution">
    <text evidence="1">The sequence shown here is derived from an EMBL/GenBank/DDBJ whole genome shotgun (WGS) entry which is preliminary data.</text>
</comment>
<protein>
    <submittedName>
        <fullName evidence="1">Uncharacterized protein</fullName>
    </submittedName>
</protein>
<organism evidence="1 2">
    <name type="scientific">Brassica cretica</name>
    <name type="common">Mustard</name>
    <dbReference type="NCBI Taxonomy" id="69181"/>
    <lineage>
        <taxon>Eukaryota</taxon>
        <taxon>Viridiplantae</taxon>
        <taxon>Streptophyta</taxon>
        <taxon>Embryophyta</taxon>
        <taxon>Tracheophyta</taxon>
        <taxon>Spermatophyta</taxon>
        <taxon>Magnoliopsida</taxon>
        <taxon>eudicotyledons</taxon>
        <taxon>Gunneridae</taxon>
        <taxon>Pentapetalae</taxon>
        <taxon>rosids</taxon>
        <taxon>malvids</taxon>
        <taxon>Brassicales</taxon>
        <taxon>Brassicaceae</taxon>
        <taxon>Brassiceae</taxon>
        <taxon>Brassica</taxon>
    </lineage>
</organism>
<sequence>MHRDRSIASVVPIKHNKDTVESSGEAKHSCSNAVISFCFDKQGFAENVKCCF</sequence>
<accession>A0A8S9JI03</accession>
<evidence type="ECO:0000313" key="1">
    <source>
        <dbReference type="EMBL" id="KAF2581062.1"/>
    </source>
</evidence>
<dbReference type="AlphaFoldDB" id="A0A8S9JI03"/>
<dbReference type="Proteomes" id="UP000712281">
    <property type="component" value="Unassembled WGS sequence"/>
</dbReference>
<gene>
    <name evidence="1" type="ORF">F2Q68_00001718</name>
</gene>
<name>A0A8S9JI03_BRACR</name>
<proteinExistence type="predicted"/>